<keyword evidence="1" id="KW-0862">Zinc</keyword>
<organism evidence="3">
    <name type="scientific">Fagus sylvatica</name>
    <name type="common">Beechnut</name>
    <dbReference type="NCBI Taxonomy" id="28930"/>
    <lineage>
        <taxon>Eukaryota</taxon>
        <taxon>Viridiplantae</taxon>
        <taxon>Streptophyta</taxon>
        <taxon>Embryophyta</taxon>
        <taxon>Tracheophyta</taxon>
        <taxon>Spermatophyta</taxon>
        <taxon>Magnoliopsida</taxon>
        <taxon>eudicotyledons</taxon>
        <taxon>Gunneridae</taxon>
        <taxon>Pentapetalae</taxon>
        <taxon>rosids</taxon>
        <taxon>fabids</taxon>
        <taxon>Fagales</taxon>
        <taxon>Fagaceae</taxon>
        <taxon>Fagus</taxon>
    </lineage>
</organism>
<dbReference type="SUPFAM" id="SSF56219">
    <property type="entry name" value="DNase I-like"/>
    <property type="match status" value="1"/>
</dbReference>
<dbReference type="PANTHER" id="PTHR31286">
    <property type="entry name" value="GLYCINE-RICH CELL WALL STRUCTURAL PROTEIN 1.8-LIKE"/>
    <property type="match status" value="1"/>
</dbReference>
<sequence length="998" mass="113126">MADDLVEEWRRFSLTEDEALGFVMEDDAMGNSKVLGSHCLLGKLITERYFNKAALKSTMLRLWREGRGILVQDHGDNLFVFQFKDEFERKRVFKDEFERKRVVNGSPWLFDKYLLALNEFDGSCPTTQIQFSCSIFWVQLHGVPLFYMTKQTGERIGKQLSSVEKVDVPENGVRWGSSLRVGLSIDVTKPIPRGRLVTFQSLGQMWISFKYERLPWLCFHCSILGHLEKDCVTKLRCGGKNIGETKQYGPWFRATKFLNHRYGSGGSGEQRNQTTAMVKAHGGEKKNSFLNLPLHHNPNFLGNLISTGVNIQVTDSRDDVSPKQPQHPYDKDIRLETNLQHVGKSKDPVPSSIQSSSKLGTTVVEDNNEKVDVVPDILKDVGTSILSGTSSGGKAYHKHVDNSISTNSPSKKFMLHGMSISSEVALDKAKTSKHDTCNEVASKNMAINGGKKNNFSGKMSWKRLAREKGKTTGVSSEGPKRGVISYKAGLLSPEKKRFKRAWEPLYSSRTQTPYQGARSLYLVRTRGGLAMLWNDGVHVQLNTYSRNHIDVNIEEKSTGKEFRLTGFYGNAETHKRKESWVVLKHLSHLSHSPWVCMGDFNEGIRLPGGTSVKQMILPRLDSTEFLPQFLGLVLLMKKLFRFEAMWIKDEQCKGVIEQAWNERALVGSPMFQVVEKLKSCRASLIGWSSGRFGSLVATIKDKRVHLQNLMHMSPLNDSHEKVEALKQMYLTKAPGPDGMSAVFYQTYWDIVGLEGHHDKSRKAHWVSWNKLCKSKEVGGLGFRDLKSFNLALLAKQGWRLLHQPHSLIFRVLKAKYFPHYEFLEANVGYRPSYAWRSIASTRPVLKLGLRWHIGDVKSVRITKDPWLPLSSSFRSLSALNNLNSNERVSVLINEATHSWNTEAIHGLFSEWEASIICSIPLPPRPKLDRLFWNGTKSGIFTVKSAYFFTDERPSSCKGWRGFHGGERSRILEIPVVHAYSAEGEIFFVKSKPEHPPNK</sequence>
<dbReference type="InterPro" id="IPR025558">
    <property type="entry name" value="DUF4283"/>
</dbReference>
<accession>A0A2N9FCN0</accession>
<protein>
    <recommendedName>
        <fullName evidence="2">CCHC-type domain-containing protein</fullName>
    </recommendedName>
</protein>
<keyword evidence="1" id="KW-0479">Metal-binding</keyword>
<dbReference type="Pfam" id="PF14111">
    <property type="entry name" value="DUF4283"/>
    <property type="match status" value="1"/>
</dbReference>
<dbReference type="EMBL" id="OIVN01000746">
    <property type="protein sequence ID" value="SPC84973.1"/>
    <property type="molecule type" value="Genomic_DNA"/>
</dbReference>
<dbReference type="Pfam" id="PF14392">
    <property type="entry name" value="zf-CCHC_4"/>
    <property type="match status" value="1"/>
</dbReference>
<dbReference type="GO" id="GO:0003676">
    <property type="term" value="F:nucleic acid binding"/>
    <property type="evidence" value="ECO:0007669"/>
    <property type="project" value="InterPro"/>
</dbReference>
<evidence type="ECO:0000313" key="3">
    <source>
        <dbReference type="EMBL" id="SPC84973.1"/>
    </source>
</evidence>
<keyword evidence="1" id="KW-0863">Zinc-finger</keyword>
<reference evidence="3" key="1">
    <citation type="submission" date="2018-02" db="EMBL/GenBank/DDBJ databases">
        <authorList>
            <person name="Cohen D.B."/>
            <person name="Kent A.D."/>
        </authorList>
    </citation>
    <scope>NUCLEOTIDE SEQUENCE</scope>
</reference>
<dbReference type="InterPro" id="IPR001878">
    <property type="entry name" value="Znf_CCHC"/>
</dbReference>
<proteinExistence type="predicted"/>
<dbReference type="Gene3D" id="3.60.10.10">
    <property type="entry name" value="Endonuclease/exonuclease/phosphatase"/>
    <property type="match status" value="1"/>
</dbReference>
<dbReference type="GO" id="GO:0008270">
    <property type="term" value="F:zinc ion binding"/>
    <property type="evidence" value="ECO:0007669"/>
    <property type="project" value="UniProtKB-KW"/>
</dbReference>
<evidence type="ECO:0000256" key="1">
    <source>
        <dbReference type="PROSITE-ProRule" id="PRU00047"/>
    </source>
</evidence>
<dbReference type="PANTHER" id="PTHR31286:SF167">
    <property type="entry name" value="OS09G0268800 PROTEIN"/>
    <property type="match status" value="1"/>
</dbReference>
<dbReference type="InterPro" id="IPR040256">
    <property type="entry name" value="At4g02000-like"/>
</dbReference>
<dbReference type="PROSITE" id="PS50158">
    <property type="entry name" value="ZF_CCHC"/>
    <property type="match status" value="1"/>
</dbReference>
<dbReference type="InterPro" id="IPR025836">
    <property type="entry name" value="Zn_knuckle_CX2CX4HX4C"/>
</dbReference>
<dbReference type="InterPro" id="IPR036691">
    <property type="entry name" value="Endo/exonu/phosph_ase_sf"/>
</dbReference>
<dbReference type="AlphaFoldDB" id="A0A2N9FCN0"/>
<gene>
    <name evidence="3" type="ORF">FSB_LOCUS12855</name>
</gene>
<evidence type="ECO:0000259" key="2">
    <source>
        <dbReference type="PROSITE" id="PS50158"/>
    </source>
</evidence>
<feature type="domain" description="CCHC-type" evidence="2">
    <location>
        <begin position="218"/>
        <end position="231"/>
    </location>
</feature>
<name>A0A2N9FCN0_FAGSY</name>